<reference evidence="3" key="1">
    <citation type="submission" date="2021-01" db="UniProtKB">
        <authorList>
            <consortium name="EnsemblPlants"/>
        </authorList>
    </citation>
    <scope>IDENTIFICATION</scope>
</reference>
<evidence type="ECO:0000256" key="1">
    <source>
        <dbReference type="SAM" id="MobiDB-lite"/>
    </source>
</evidence>
<protein>
    <recommendedName>
        <fullName evidence="2">RIN4 pathogenic type III effector avirulence factor Avr cleavage site domain-containing protein</fullName>
    </recommendedName>
</protein>
<evidence type="ECO:0000313" key="3">
    <source>
        <dbReference type="EnsemblPlants" id="Kaladp0060s0404.1.v1.1"/>
    </source>
</evidence>
<sequence length="218" mass="24151">MSQHVRIPKFGSWDAETVGYTTCFDSARQERASGVRMNPNDPEKNPEAFMSLKVDLARQRAGRAGKPPPHTNSKPSAETFQTTSRNDPARPVSKSRTPRSFHSDSGSEKSLIQRNNMGSKIQREASKVSSTVHTTLRSGNSVSQENHNVVATVPKFGSWDETDARSGDGFSIIFNKLKEEKHIGPASLRPPHPDHTSYSDAQCRHRNSLLSMICCCRS</sequence>
<feature type="compositionally biased region" description="Polar residues" evidence="1">
    <location>
        <begin position="71"/>
        <end position="86"/>
    </location>
</feature>
<evidence type="ECO:0000313" key="4">
    <source>
        <dbReference type="Proteomes" id="UP000594263"/>
    </source>
</evidence>
<name>A0A7N0UEB5_KALFE</name>
<dbReference type="Gramene" id="Kaladp0060s0404.1.v1.1">
    <property type="protein sequence ID" value="Kaladp0060s0404.1.v1.1"/>
    <property type="gene ID" value="Kaladp0060s0404.v1.1"/>
</dbReference>
<evidence type="ECO:0000259" key="2">
    <source>
        <dbReference type="Pfam" id="PF05627"/>
    </source>
</evidence>
<dbReference type="PANTHER" id="PTHR33159:SF49">
    <property type="entry name" value="RPM1-INTERACTING PROTEIN 4"/>
    <property type="match status" value="1"/>
</dbReference>
<organism evidence="3 4">
    <name type="scientific">Kalanchoe fedtschenkoi</name>
    <name type="common">Lavender scallops</name>
    <name type="synonym">South American air plant</name>
    <dbReference type="NCBI Taxonomy" id="63787"/>
    <lineage>
        <taxon>Eukaryota</taxon>
        <taxon>Viridiplantae</taxon>
        <taxon>Streptophyta</taxon>
        <taxon>Embryophyta</taxon>
        <taxon>Tracheophyta</taxon>
        <taxon>Spermatophyta</taxon>
        <taxon>Magnoliopsida</taxon>
        <taxon>eudicotyledons</taxon>
        <taxon>Gunneridae</taxon>
        <taxon>Pentapetalae</taxon>
        <taxon>Saxifragales</taxon>
        <taxon>Crassulaceae</taxon>
        <taxon>Kalanchoe</taxon>
    </lineage>
</organism>
<feature type="compositionally biased region" description="Polar residues" evidence="1">
    <location>
        <begin position="127"/>
        <end position="143"/>
    </location>
</feature>
<dbReference type="InterPro" id="IPR040387">
    <property type="entry name" value="RIN4/NOI4"/>
</dbReference>
<dbReference type="EnsemblPlants" id="Kaladp0060s0404.1.v1.1">
    <property type="protein sequence ID" value="Kaladp0060s0404.1.v1.1"/>
    <property type="gene ID" value="Kaladp0060s0404.v1.1"/>
</dbReference>
<dbReference type="Proteomes" id="UP000594263">
    <property type="component" value="Unplaced"/>
</dbReference>
<dbReference type="GO" id="GO:0005886">
    <property type="term" value="C:plasma membrane"/>
    <property type="evidence" value="ECO:0007669"/>
    <property type="project" value="TreeGrafter"/>
</dbReference>
<proteinExistence type="predicted"/>
<accession>A0A7N0UEB5</accession>
<dbReference type="AlphaFoldDB" id="A0A7N0UEB5"/>
<dbReference type="Pfam" id="PF05627">
    <property type="entry name" value="AvrRpt-cleavage"/>
    <property type="match status" value="2"/>
</dbReference>
<dbReference type="InterPro" id="IPR008700">
    <property type="entry name" value="TypeIII_avirulence_cleave"/>
</dbReference>
<feature type="compositionally biased region" description="Polar residues" evidence="1">
    <location>
        <begin position="108"/>
        <end position="119"/>
    </location>
</feature>
<feature type="region of interest" description="Disordered" evidence="1">
    <location>
        <begin position="30"/>
        <end position="143"/>
    </location>
</feature>
<feature type="domain" description="RIN4 pathogenic type III effector avirulence factor Avr cleavage site" evidence="2">
    <location>
        <begin position="4"/>
        <end position="31"/>
    </location>
</feature>
<feature type="domain" description="RIN4 pathogenic type III effector avirulence factor Avr cleavage site" evidence="2">
    <location>
        <begin position="151"/>
        <end position="181"/>
    </location>
</feature>
<keyword evidence="4" id="KW-1185">Reference proteome</keyword>
<dbReference type="PANTHER" id="PTHR33159">
    <property type="entry name" value="RPM1-INTERACTING PROTEIN 4 (RIN4) FAMILY PROTEIN"/>
    <property type="match status" value="1"/>
</dbReference>
<dbReference type="OMA" id="MICCCRS"/>